<protein>
    <submittedName>
        <fullName evidence="6">Translational activator GCN1-like protein</fullName>
    </submittedName>
</protein>
<dbReference type="FunFam" id="1.25.10.10:FF:000162">
    <property type="entry name" value="GCN1, eIF2 alpha kinase activator homolog"/>
    <property type="match status" value="1"/>
</dbReference>
<organism evidence="6 7">
    <name type="scientific">Dinothrombium tinctorium</name>
    <dbReference type="NCBI Taxonomy" id="1965070"/>
    <lineage>
        <taxon>Eukaryota</taxon>
        <taxon>Metazoa</taxon>
        <taxon>Ecdysozoa</taxon>
        <taxon>Arthropoda</taxon>
        <taxon>Chelicerata</taxon>
        <taxon>Arachnida</taxon>
        <taxon>Acari</taxon>
        <taxon>Acariformes</taxon>
        <taxon>Trombidiformes</taxon>
        <taxon>Prostigmata</taxon>
        <taxon>Anystina</taxon>
        <taxon>Parasitengona</taxon>
        <taxon>Trombidioidea</taxon>
        <taxon>Trombidiidae</taxon>
        <taxon>Dinothrombium</taxon>
    </lineage>
</organism>
<evidence type="ECO:0000313" key="7">
    <source>
        <dbReference type="Proteomes" id="UP000285301"/>
    </source>
</evidence>
<dbReference type="SUPFAM" id="SSF48371">
    <property type="entry name" value="ARM repeat"/>
    <property type="match status" value="4"/>
</dbReference>
<feature type="domain" description="TOG" evidence="5">
    <location>
        <begin position="1479"/>
        <end position="1708"/>
    </location>
</feature>
<proteinExistence type="inferred from homology"/>
<dbReference type="GO" id="GO:0034198">
    <property type="term" value="P:cellular response to amino acid starvation"/>
    <property type="evidence" value="ECO:0007669"/>
    <property type="project" value="TreeGrafter"/>
</dbReference>
<feature type="repeat" description="HEAT" evidence="4">
    <location>
        <begin position="1649"/>
        <end position="1686"/>
    </location>
</feature>
<dbReference type="InterPro" id="IPR021133">
    <property type="entry name" value="HEAT_type_2"/>
</dbReference>
<dbReference type="InterPro" id="IPR034085">
    <property type="entry name" value="TOG"/>
</dbReference>
<feature type="repeat" description="HEAT" evidence="4">
    <location>
        <begin position="2116"/>
        <end position="2153"/>
    </location>
</feature>
<dbReference type="GO" id="GO:0006417">
    <property type="term" value="P:regulation of translation"/>
    <property type="evidence" value="ECO:0007669"/>
    <property type="project" value="TreeGrafter"/>
</dbReference>
<feature type="non-terminal residue" evidence="6">
    <location>
        <position position="2792"/>
    </location>
</feature>
<evidence type="ECO:0000259" key="5">
    <source>
        <dbReference type="SMART" id="SM01349"/>
    </source>
</evidence>
<keyword evidence="2" id="KW-0597">Phosphoprotein</keyword>
<gene>
    <name evidence="6" type="ORF">B4U79_00708</name>
</gene>
<name>A0A443R0N5_9ACAR</name>
<reference evidence="6 7" key="1">
    <citation type="journal article" date="2018" name="Gigascience">
        <title>Genomes of trombidid mites reveal novel predicted allergens and laterally-transferred genes associated with secondary metabolism.</title>
        <authorList>
            <person name="Dong X."/>
            <person name="Chaisiri K."/>
            <person name="Xia D."/>
            <person name="Armstrong S.D."/>
            <person name="Fang Y."/>
            <person name="Donnelly M.J."/>
            <person name="Kadowaki T."/>
            <person name="McGarry J.W."/>
            <person name="Darby A.C."/>
            <person name="Makepeace B.L."/>
        </authorList>
    </citation>
    <scope>NUCLEOTIDE SEQUENCE [LARGE SCALE GENOMIC DNA]</scope>
    <source>
        <strain evidence="6">UoL-WK</strain>
    </source>
</reference>
<dbReference type="Pfam" id="PF24984">
    <property type="entry name" value="HEAT_EF3_GNC1"/>
    <property type="match status" value="1"/>
</dbReference>
<dbReference type="Pfam" id="PF23271">
    <property type="entry name" value="HEAT_GCN1"/>
    <property type="match status" value="1"/>
</dbReference>
<dbReference type="EMBL" id="NCKU01002778">
    <property type="protein sequence ID" value="RWS08807.1"/>
    <property type="molecule type" value="Genomic_DNA"/>
</dbReference>
<dbReference type="FunFam" id="1.25.10.10:FF:000096">
    <property type="entry name" value="eIF-2-alpha kinase activator gcn1"/>
    <property type="match status" value="1"/>
</dbReference>
<dbReference type="PANTHER" id="PTHR23346:SF7">
    <property type="entry name" value="STALLED RIBOSOME SENSOR GCN1"/>
    <property type="match status" value="1"/>
</dbReference>
<dbReference type="InterPro" id="IPR057546">
    <property type="entry name" value="HEAT_GCN1"/>
</dbReference>
<evidence type="ECO:0000256" key="1">
    <source>
        <dbReference type="ARBA" id="ARBA00007366"/>
    </source>
</evidence>
<dbReference type="Pfam" id="PF24993">
    <property type="entry name" value="GNC1_N"/>
    <property type="match status" value="1"/>
</dbReference>
<dbReference type="PANTHER" id="PTHR23346">
    <property type="entry name" value="TRANSLATIONAL ACTIVATOR GCN1-RELATED"/>
    <property type="match status" value="1"/>
</dbReference>
<keyword evidence="7" id="KW-1185">Reference proteome</keyword>
<keyword evidence="3" id="KW-0677">Repeat</keyword>
<dbReference type="SMART" id="SM01349">
    <property type="entry name" value="TOG"/>
    <property type="match status" value="1"/>
</dbReference>
<dbReference type="Proteomes" id="UP000285301">
    <property type="component" value="Unassembled WGS sequence"/>
</dbReference>
<dbReference type="InterPro" id="IPR011989">
    <property type="entry name" value="ARM-like"/>
</dbReference>
<sequence length="2792" mass="312326">MFFQHEKICETHSLRKPYEFNRKLLESADVPRLMALYSISTSEFPSQELEVYVHRENTLPHGQQFSEIEIRELHKGKYFFLRYRVQTNYLLPPPYTTNCKDYAKEGIESRFKAIDECKNTKSIEDFGCPYFASIVEMGKFEDANFLYCKHGTQLKNRNLREKFLQMQHYCEQKYPQPECFQEIYSIENYKTFLSQSNSSHVLLFRSSEPEIINKALPKVTALQWIILIGSILSFWYGFNFKALNSDTQYKLIEIQSICVTVITGSHSNTINSKAYNLLSTFWSNSFPIEDYIEHLANINTDTDTAFNLFILWSFIIQYASSVKKSQLIVRHKGIICDLLLKHVIGTKNKLSVDVIAKGSRFAIKQITHEEFKEKVLPAIHRSVLRNPEVVLEFIPTLIGNLSLDLSPYAFEIGKMFATQLHSKEDSFREYAILGSKRLAEQCSNSEQLETVLKHYFAVLNGSEGKLSVITQRYGVLSGIGALSYHCITGASAQSLSEYACNQLILLLKSEVHEGTLVHAAQQMQLWCNKLYIEIPNSLIDWFKSTPNFKTSTALVKSAYIACIDSAVREKTFSQVTDLMSILSASAQKCFGASVSQMPVVTEGLFASSLIIKVCSLDKQLEVENLPFLTERFVSTATEHTLLCLCNFIERFCLNYESKISDKIQFVCAPLVMLAVHPSSYIVRKQALSVCKQVIVNMFDIDMCKEIIIAFAKVFQDIHLKKAPEKETTDDNTGAETVKLPTTTAMIQFLKTICVFGANNSENSKETILLNNLPAAHVPIVFEANPNVWLNLLTKILSTEKTEAFVDGKHNEIIKIVESLEGSVKYNCIKTLVNFFPNQFMPVFVSQVIEVLRKPDFKIVTKTEYEIYKYPEGQLYDKSVIEMYREENNTKNIKRESKLYSYKEQMAELELRKEIETKKKERGDYKEPELNKKQLEAKNLQLIKESSIRERIAAINEEFVNVMNLLNALAEGNRLVLAFFTCDIVPALINLFSSPLCAEISTKAFLRLRHCVFPRESNLITLGDAIAYATLRKLEPLCEIDSAWLEEPLEKLVQRLIDTLYKRTCRPIGRDYDEKSVNLAKENRLTAAAFAYSFPFLSSIMLSKPDDTLMKKCLQIVSEHAQIRSPSLEDSLSAISEISLLKNPSYLPRKQMLEVLFQVTASSPAHMEQEMMNVLLDIASCANGKPGCCRAKTDEISILLNALKNDIETIRFVSLSCLFLLSDILIDTGDSSFKANLTQRIWISLYDPSEKCALKARNIWQRCDLKTNTDLCSSLISDLLEADSVLRQSIAGATEALLNEYPDQVDSVVSNLMDLYKQEYKLPVASIDSFGRPVNDTQVDTYEPRLGVALVLTKIAPLISSAMIPQLAHFFVPLALSDRNEIVRNQMLEAGIAIVDLNGKNCTNLLLNVFEKYLDEAPDNSANDAVRRSVVILMGTLARHLDKEDPKVKPIVAKLIETLSTPSQIVQEAVANCLPHLIPAFKDEAPTLVQKLLQLLLESDNYGERKGAAYGIAGLVKGLGILSLKQLGIMETLTEAIEDKKNPSHREGALFAFEMLCNMLGRLFEPYIIHILPNLLLCFGDSSPRVRQATDDTAKAVMSKLSAHGVKLVLPSLLDVLEKDSWRTKAGSIELLGAMAYCAPKQLSSCLPSIVPKLMIVLSDSHTKVQKAGAQALKQIGSVIRNPEIQAIVPILLEALQDPANKTQKCLITMLNTKFVHFIDAPSLALIMPVIERAFQGRSTEIRKMAAQIIGNMYSLTDQKDLAPYLPSIIPGLKQSLLDPVPEVRAVTARALGAMVKGMGEDVFEDLMPWLMDTLTSETSSVDRSGAAQGLSEVMGGLGLERLDKLMPEIIMTAERNDIAPHVKDGYIMLFIYLPMVFTKDFTPYIGRIINPVLKALADENEFVRETALKAGQRIVNMYADTAIQLLLPELEQGLFDDNWRIRYSSVQLLGDLLYKISGVSGKMTTETASEDDNFGTEQSYRAIINSLGTERRNRVLSGLYMGRSDVSLPVRQAALHVWKIVVTNTPRTLKEILPTLFSLLLGCLASNSCDKQQVAARTLGDLVRKLGERVLPEMIPILEEGLESDRADQRQGVCIGLSEIIASTSREMVQAFADSLVPTVTKALYDPLPEVRQAAAKTFDSLHSAVGGRALEDILPQLLNQLGDPVTGEYTLDGLRQVMAIKSRVVLPYLVPQLTAPPVNTRALSLLSTVAGESLSKHLTKILPALLLALSNALDTPNEKQELEYCQSVILSVSDEQGARTIVDHLLEAARTESTVIRRASVMLLYSYCCQTKASLSSHVPQLIRGLILLFTDTNEQVLHLSWEALNSVTKSLDSKEQIEYVNDVRNAVRFACSDLKNSNFSKEELLLPGFCTGLSKGISPILPIFREAILNGNPDQKEQAAYGLAEIIKLTSPEALKPSVVNIAGPLIRILGDRYAWNVKIAVLNTLALLLSKVGPLLRPFIPQLQQTFLKALNDNNRSVRLCAANALSQLIIVHTRCDPVFSEILNAVKSSGNSDDVSVRETMLFALRMCLIPAGDKVSDSIRSTILSTVSSLMGLTDESCRVMAAACLGSLCKWLTEDELVSVVKENFTEDDLGLDWTYRHGRSVALRIALKETPEKILRPEWIDRIVKTLTSYMTSDRMQIVYNGIKATAYFFLYRFQFDENIPQTLVTTFTRCMNHANNEIKQVLASSATFLAKTVPSEIPVTFLKSLVPTLVNGTKEKNTMVKVNSEQALVAVLKLRAGEETSQKLISILEPGAKESLQDCISKVLKRIATQPEPKEEKFDDTLLV</sequence>
<evidence type="ECO:0000313" key="6">
    <source>
        <dbReference type="EMBL" id="RWS08807.1"/>
    </source>
</evidence>
<dbReference type="PROSITE" id="PS50077">
    <property type="entry name" value="HEAT_REPEAT"/>
    <property type="match status" value="3"/>
</dbReference>
<dbReference type="GO" id="GO:0005829">
    <property type="term" value="C:cytosol"/>
    <property type="evidence" value="ECO:0007669"/>
    <property type="project" value="TreeGrafter"/>
</dbReference>
<evidence type="ECO:0000256" key="3">
    <source>
        <dbReference type="ARBA" id="ARBA00022737"/>
    </source>
</evidence>
<dbReference type="Gene3D" id="1.25.10.10">
    <property type="entry name" value="Leucine-rich Repeat Variant"/>
    <property type="match status" value="6"/>
</dbReference>
<feature type="repeat" description="HEAT" evidence="4">
    <location>
        <begin position="1768"/>
        <end position="1806"/>
    </location>
</feature>
<comment type="similarity">
    <text evidence="1">Belongs to the GCN1 family.</text>
</comment>
<comment type="caution">
    <text evidence="6">The sequence shown here is derived from an EMBL/GenBank/DDBJ whole genome shotgun (WGS) entry which is preliminary data.</text>
</comment>
<dbReference type="Pfam" id="PF13513">
    <property type="entry name" value="HEAT_EZ"/>
    <property type="match status" value="1"/>
</dbReference>
<evidence type="ECO:0000256" key="4">
    <source>
        <dbReference type="PROSITE-ProRule" id="PRU00103"/>
    </source>
</evidence>
<dbReference type="GO" id="GO:0019887">
    <property type="term" value="F:protein kinase regulator activity"/>
    <property type="evidence" value="ECO:0007669"/>
    <property type="project" value="TreeGrafter"/>
</dbReference>
<dbReference type="Pfam" id="PF25801">
    <property type="entry name" value="HEAT_GCN1_C_2"/>
    <property type="match status" value="1"/>
</dbReference>
<dbReference type="Pfam" id="PF24987">
    <property type="entry name" value="HEAT_EF3_N"/>
    <property type="match status" value="2"/>
</dbReference>
<dbReference type="OrthoDB" id="5148094at2759"/>
<dbReference type="STRING" id="1965070.A0A443R0N5"/>
<evidence type="ECO:0000256" key="2">
    <source>
        <dbReference type="ARBA" id="ARBA00022553"/>
    </source>
</evidence>
<dbReference type="InterPro" id="IPR016024">
    <property type="entry name" value="ARM-type_fold"/>
</dbReference>
<dbReference type="InterPro" id="IPR056810">
    <property type="entry name" value="GNC1-like_N"/>
</dbReference>
<dbReference type="GO" id="GO:0000226">
    <property type="term" value="P:microtubule cytoskeleton organization"/>
    <property type="evidence" value="ECO:0007669"/>
    <property type="project" value="UniProtKB-ARBA"/>
</dbReference>
<dbReference type="FunFam" id="1.25.10.10:FF:000090">
    <property type="entry name" value="eIF-2-alpha kinase activator GCN1"/>
    <property type="match status" value="1"/>
</dbReference>
<accession>A0A443R0N5</accession>